<dbReference type="AlphaFoldDB" id="A0A6P1M7V4"/>
<dbReference type="CDD" id="cd16027">
    <property type="entry name" value="SGSH"/>
    <property type="match status" value="1"/>
</dbReference>
<accession>A0A6P1M7V4</accession>
<sequence length="512" mass="58128">MKRRDFLGTTVAGSAGTVAAGSLRGAFKNRPNIIYVVVHDLGRYFSPYGVPIDTPNLQAFAEGGITLDNACCGAPPCSPSRACAMSGKYSHSNGMTGLHGHEWSLTTECKTIVDYLNQAGYETAWAGFQHERHDPADNHYQRNLNLIHQEEGKPDVFVENAVDAAIEYLKTGRDRSRPFYLNIATQDVHGSLWIPGGYYTKKFDRPHTVYGIDDPSKVYIPAQCPDNEQTRQSFARFVPCIRHMDSQFGRLVDAVDRLGLRENTLFIFTTDHGILGSRAKGTVYERGTEIGTIMQMPGVIKAGDRMKELVNNIDFLPTFLEAAGVRCSPKPEVQGRSFWARLCGKKYIPSEAIFTERNWHENYDPVRTVRTKRYHYLLNLHPGAKRHLLPEEILNHTNPVVRRSWPNRYVWCGDFDRPDSSYFRFFEPRPREELYDLENDPEEFVNLADDPAYQKIKEELAAKCKRWMAETNDPVLAGPIPLPPGSHLKEILNQRMARSESMSQGELDLLRD</sequence>
<comment type="similarity">
    <text evidence="1">Belongs to the sulfatase family.</text>
</comment>
<organism evidence="4 5">
    <name type="scientific">Tichowtungia aerotolerans</name>
    <dbReference type="NCBI Taxonomy" id="2697043"/>
    <lineage>
        <taxon>Bacteria</taxon>
        <taxon>Pseudomonadati</taxon>
        <taxon>Kiritimatiellota</taxon>
        <taxon>Tichowtungiia</taxon>
        <taxon>Tichowtungiales</taxon>
        <taxon>Tichowtungiaceae</taxon>
        <taxon>Tichowtungia</taxon>
    </lineage>
</organism>
<dbReference type="InterPro" id="IPR050738">
    <property type="entry name" value="Sulfatase"/>
</dbReference>
<dbReference type="GO" id="GO:0004065">
    <property type="term" value="F:arylsulfatase activity"/>
    <property type="evidence" value="ECO:0007669"/>
    <property type="project" value="TreeGrafter"/>
</dbReference>
<evidence type="ECO:0000313" key="5">
    <source>
        <dbReference type="Proteomes" id="UP000464954"/>
    </source>
</evidence>
<dbReference type="Proteomes" id="UP000464954">
    <property type="component" value="Chromosome"/>
</dbReference>
<proteinExistence type="inferred from homology"/>
<name>A0A6P1M7V4_9BACT</name>
<dbReference type="RefSeq" id="WP_160628169.1">
    <property type="nucleotide sequence ID" value="NZ_CP047593.1"/>
</dbReference>
<dbReference type="EMBL" id="CP047593">
    <property type="protein sequence ID" value="QHI69143.1"/>
    <property type="molecule type" value="Genomic_DNA"/>
</dbReference>
<keyword evidence="5" id="KW-1185">Reference proteome</keyword>
<dbReference type="Pfam" id="PF00884">
    <property type="entry name" value="Sulfatase"/>
    <property type="match status" value="1"/>
</dbReference>
<dbReference type="GO" id="GO:0016740">
    <property type="term" value="F:transferase activity"/>
    <property type="evidence" value="ECO:0007669"/>
    <property type="project" value="UniProtKB-KW"/>
</dbReference>
<evidence type="ECO:0000313" key="4">
    <source>
        <dbReference type="EMBL" id="QHI69143.1"/>
    </source>
</evidence>
<dbReference type="SUPFAM" id="SSF53649">
    <property type="entry name" value="Alkaline phosphatase-like"/>
    <property type="match status" value="1"/>
</dbReference>
<evidence type="ECO:0000256" key="1">
    <source>
        <dbReference type="ARBA" id="ARBA00008779"/>
    </source>
</evidence>
<evidence type="ECO:0000256" key="2">
    <source>
        <dbReference type="ARBA" id="ARBA00022801"/>
    </source>
</evidence>
<keyword evidence="4" id="KW-0808">Transferase</keyword>
<evidence type="ECO:0000259" key="3">
    <source>
        <dbReference type="Pfam" id="PF00884"/>
    </source>
</evidence>
<reference evidence="4 5" key="1">
    <citation type="submission" date="2020-01" db="EMBL/GenBank/DDBJ databases">
        <title>Ponticoccus aerotolerans gen. nov., sp. nov., an anaerobic bacterium and proposal of Ponticoccusceae fam. nov., Ponticoccusles ord. nov. and Ponticoccuse classis nov. in the phylum Kiritimatiellaeota.</title>
        <authorList>
            <person name="Zhou L.Y."/>
            <person name="Du Z.J."/>
        </authorList>
    </citation>
    <scope>NUCLEOTIDE SEQUENCE [LARGE SCALE GENOMIC DNA]</scope>
    <source>
        <strain evidence="4 5">S-5007</strain>
    </source>
</reference>
<keyword evidence="2 4" id="KW-0378">Hydrolase</keyword>
<dbReference type="Gene3D" id="3.40.720.10">
    <property type="entry name" value="Alkaline Phosphatase, subunit A"/>
    <property type="match status" value="1"/>
</dbReference>
<dbReference type="PANTHER" id="PTHR42693">
    <property type="entry name" value="ARYLSULFATASE FAMILY MEMBER"/>
    <property type="match status" value="1"/>
</dbReference>
<dbReference type="InterPro" id="IPR000917">
    <property type="entry name" value="Sulfatase_N"/>
</dbReference>
<gene>
    <name evidence="4" type="ORF">GT409_06665</name>
</gene>
<dbReference type="PANTHER" id="PTHR42693:SF53">
    <property type="entry name" value="ENDO-4-O-SULFATASE"/>
    <property type="match status" value="1"/>
</dbReference>
<protein>
    <submittedName>
        <fullName evidence="4">Sulfatase-like hydrolase/transferase</fullName>
    </submittedName>
</protein>
<feature type="domain" description="Sulfatase N-terminal" evidence="3">
    <location>
        <begin position="31"/>
        <end position="325"/>
    </location>
</feature>
<dbReference type="KEGG" id="taer:GT409_06665"/>
<dbReference type="InterPro" id="IPR017850">
    <property type="entry name" value="Alkaline_phosphatase_core_sf"/>
</dbReference>